<dbReference type="SUPFAM" id="SSF48008">
    <property type="entry name" value="GntR ligand-binding domain-like"/>
    <property type="match status" value="1"/>
</dbReference>
<dbReference type="PANTHER" id="PTHR43537:SF43">
    <property type="entry name" value="GNTR-FAMILY TRANSCRIPTIONAL REGULATOR"/>
    <property type="match status" value="1"/>
</dbReference>
<dbReference type="InterPro" id="IPR008920">
    <property type="entry name" value="TF_FadR/GntR_C"/>
</dbReference>
<evidence type="ECO:0000256" key="2">
    <source>
        <dbReference type="ARBA" id="ARBA00023125"/>
    </source>
</evidence>
<dbReference type="SUPFAM" id="SSF46785">
    <property type="entry name" value="Winged helix' DNA-binding domain"/>
    <property type="match status" value="1"/>
</dbReference>
<dbReference type="InterPro" id="IPR036390">
    <property type="entry name" value="WH_DNA-bd_sf"/>
</dbReference>
<dbReference type="EMBL" id="FOKI01000012">
    <property type="protein sequence ID" value="SFB11055.1"/>
    <property type="molecule type" value="Genomic_DNA"/>
</dbReference>
<feature type="domain" description="HTH gntR-type" evidence="4">
    <location>
        <begin position="12"/>
        <end position="80"/>
    </location>
</feature>
<keyword evidence="2" id="KW-0238">DNA-binding</keyword>
<protein>
    <submittedName>
        <fullName evidence="5">Transcriptional regulator, GntR family</fullName>
    </submittedName>
</protein>
<evidence type="ECO:0000313" key="6">
    <source>
        <dbReference type="Proteomes" id="UP000198619"/>
    </source>
</evidence>
<sequence>MNKIDIKPVKNKKAYFQIIETFIHLIIDNQLEYGERLYNEAELMEILDVSRPTLREALRVMEFLGIVIVSPRKGIVISNPKNNNYYLPLTYILAFEKTSNTDLFELRMSIELEMVGLATVRGTDEDFAELKKVSDELINLPRGDIKNFTRLDQLFHMTLLNCAKNELCSKLMNTLNALIYEQLEQIHMALTNEDRNNTIEKHRAIYESLINRNEEMARKAMRNHLDHAYGVTKELPSVFYNTFETN</sequence>
<dbReference type="Gene3D" id="1.10.10.10">
    <property type="entry name" value="Winged helix-like DNA-binding domain superfamily/Winged helix DNA-binding domain"/>
    <property type="match status" value="1"/>
</dbReference>
<evidence type="ECO:0000256" key="3">
    <source>
        <dbReference type="ARBA" id="ARBA00023163"/>
    </source>
</evidence>
<evidence type="ECO:0000259" key="4">
    <source>
        <dbReference type="PROSITE" id="PS50949"/>
    </source>
</evidence>
<keyword evidence="6" id="KW-1185">Reference proteome</keyword>
<dbReference type="Gene3D" id="1.20.120.530">
    <property type="entry name" value="GntR ligand-binding domain-like"/>
    <property type="match status" value="1"/>
</dbReference>
<accession>A0A1I0YCD4</accession>
<dbReference type="GO" id="GO:0003700">
    <property type="term" value="F:DNA-binding transcription factor activity"/>
    <property type="evidence" value="ECO:0007669"/>
    <property type="project" value="InterPro"/>
</dbReference>
<dbReference type="SMART" id="SM00345">
    <property type="entry name" value="HTH_GNTR"/>
    <property type="match status" value="1"/>
</dbReference>
<keyword evidence="1" id="KW-0805">Transcription regulation</keyword>
<dbReference type="Pfam" id="PF00392">
    <property type="entry name" value="GntR"/>
    <property type="match status" value="1"/>
</dbReference>
<dbReference type="OrthoDB" id="9799482at2"/>
<proteinExistence type="predicted"/>
<dbReference type="CDD" id="cd07377">
    <property type="entry name" value="WHTH_GntR"/>
    <property type="match status" value="1"/>
</dbReference>
<dbReference type="InterPro" id="IPR011711">
    <property type="entry name" value="GntR_C"/>
</dbReference>
<dbReference type="AlphaFoldDB" id="A0A1I0YCD4"/>
<dbReference type="Proteomes" id="UP000198619">
    <property type="component" value="Unassembled WGS sequence"/>
</dbReference>
<evidence type="ECO:0000313" key="5">
    <source>
        <dbReference type="EMBL" id="SFB11055.1"/>
    </source>
</evidence>
<dbReference type="GO" id="GO:0003677">
    <property type="term" value="F:DNA binding"/>
    <property type="evidence" value="ECO:0007669"/>
    <property type="project" value="UniProtKB-KW"/>
</dbReference>
<dbReference type="InterPro" id="IPR000524">
    <property type="entry name" value="Tscrpt_reg_HTH_GntR"/>
</dbReference>
<dbReference type="STRING" id="84698.SAMN04488528_101289"/>
<dbReference type="PROSITE" id="PS50949">
    <property type="entry name" value="HTH_GNTR"/>
    <property type="match status" value="1"/>
</dbReference>
<dbReference type="PANTHER" id="PTHR43537">
    <property type="entry name" value="TRANSCRIPTIONAL REGULATOR, GNTR FAMILY"/>
    <property type="match status" value="1"/>
</dbReference>
<keyword evidence="3" id="KW-0804">Transcription</keyword>
<name>A0A1I0YCD4_9CLOT</name>
<gene>
    <name evidence="5" type="ORF">SAMN04488528_101289</name>
</gene>
<reference evidence="5 6" key="1">
    <citation type="submission" date="2016-10" db="EMBL/GenBank/DDBJ databases">
        <authorList>
            <person name="de Groot N.N."/>
        </authorList>
    </citation>
    <scope>NUCLEOTIDE SEQUENCE [LARGE SCALE GENOMIC DNA]</scope>
    <source>
        <strain evidence="5 6">DSM 12271</strain>
    </source>
</reference>
<organism evidence="5 6">
    <name type="scientific">Clostridium frigidicarnis</name>
    <dbReference type="NCBI Taxonomy" id="84698"/>
    <lineage>
        <taxon>Bacteria</taxon>
        <taxon>Bacillati</taxon>
        <taxon>Bacillota</taxon>
        <taxon>Clostridia</taxon>
        <taxon>Eubacteriales</taxon>
        <taxon>Clostridiaceae</taxon>
        <taxon>Clostridium</taxon>
    </lineage>
</organism>
<dbReference type="InterPro" id="IPR036388">
    <property type="entry name" value="WH-like_DNA-bd_sf"/>
</dbReference>
<evidence type="ECO:0000256" key="1">
    <source>
        <dbReference type="ARBA" id="ARBA00023015"/>
    </source>
</evidence>
<dbReference type="SMART" id="SM00895">
    <property type="entry name" value="FCD"/>
    <property type="match status" value="1"/>
</dbReference>
<dbReference type="PRINTS" id="PR00035">
    <property type="entry name" value="HTHGNTR"/>
</dbReference>
<dbReference type="RefSeq" id="WP_090040891.1">
    <property type="nucleotide sequence ID" value="NZ_FOKI01000012.1"/>
</dbReference>
<dbReference type="Pfam" id="PF07729">
    <property type="entry name" value="FCD"/>
    <property type="match status" value="1"/>
</dbReference>